<dbReference type="AlphaFoldDB" id="A0A9N9I4R6"/>
<accession>A0A9N9I4R6</accession>
<sequence length="46" mass="5558">MQRTNETIFEDKLEEVKDEVKKVEDKKEDSSDKEIIRMRKLAAQEF</sequence>
<dbReference type="EMBL" id="CAJVPY010010628">
    <property type="protein sequence ID" value="CAG8720331.1"/>
    <property type="molecule type" value="Genomic_DNA"/>
</dbReference>
<comment type="caution">
    <text evidence="2">The sequence shown here is derived from an EMBL/GenBank/DDBJ whole genome shotgun (WGS) entry which is preliminary data.</text>
</comment>
<evidence type="ECO:0000313" key="3">
    <source>
        <dbReference type="Proteomes" id="UP000789405"/>
    </source>
</evidence>
<protein>
    <submittedName>
        <fullName evidence="2">13778_t:CDS:1</fullName>
    </submittedName>
</protein>
<feature type="non-terminal residue" evidence="2">
    <location>
        <position position="1"/>
    </location>
</feature>
<organism evidence="2 3">
    <name type="scientific">Dentiscutata erythropus</name>
    <dbReference type="NCBI Taxonomy" id="1348616"/>
    <lineage>
        <taxon>Eukaryota</taxon>
        <taxon>Fungi</taxon>
        <taxon>Fungi incertae sedis</taxon>
        <taxon>Mucoromycota</taxon>
        <taxon>Glomeromycotina</taxon>
        <taxon>Glomeromycetes</taxon>
        <taxon>Diversisporales</taxon>
        <taxon>Gigasporaceae</taxon>
        <taxon>Dentiscutata</taxon>
    </lineage>
</organism>
<evidence type="ECO:0000256" key="1">
    <source>
        <dbReference type="SAM" id="Coils"/>
    </source>
</evidence>
<feature type="coiled-coil region" evidence="1">
    <location>
        <begin position="6"/>
        <end position="33"/>
    </location>
</feature>
<keyword evidence="3" id="KW-1185">Reference proteome</keyword>
<keyword evidence="1" id="KW-0175">Coiled coil</keyword>
<dbReference type="Proteomes" id="UP000789405">
    <property type="component" value="Unassembled WGS sequence"/>
</dbReference>
<name>A0A9N9I4R6_9GLOM</name>
<reference evidence="2" key="1">
    <citation type="submission" date="2021-06" db="EMBL/GenBank/DDBJ databases">
        <authorList>
            <person name="Kallberg Y."/>
            <person name="Tangrot J."/>
            <person name="Rosling A."/>
        </authorList>
    </citation>
    <scope>NUCLEOTIDE SEQUENCE</scope>
    <source>
        <strain evidence="2">MA453B</strain>
    </source>
</reference>
<evidence type="ECO:0000313" key="2">
    <source>
        <dbReference type="EMBL" id="CAG8720331.1"/>
    </source>
</evidence>
<proteinExistence type="predicted"/>
<gene>
    <name evidence="2" type="ORF">DERYTH_LOCUS14272</name>
</gene>